<accession>A0ABD5SB10</accession>
<name>A0ABD5SB10_9EURY</name>
<evidence type="ECO:0000256" key="4">
    <source>
        <dbReference type="ARBA" id="ARBA00023136"/>
    </source>
</evidence>
<evidence type="ECO:0000256" key="2">
    <source>
        <dbReference type="ARBA" id="ARBA00022692"/>
    </source>
</evidence>
<feature type="transmembrane region" description="Helical" evidence="5">
    <location>
        <begin position="55"/>
        <end position="73"/>
    </location>
</feature>
<organism evidence="6 7">
    <name type="scientific">Halorubrum tibetense</name>
    <dbReference type="NCBI Taxonomy" id="175631"/>
    <lineage>
        <taxon>Archaea</taxon>
        <taxon>Methanobacteriati</taxon>
        <taxon>Methanobacteriota</taxon>
        <taxon>Stenosarchaea group</taxon>
        <taxon>Halobacteria</taxon>
        <taxon>Halobacteriales</taxon>
        <taxon>Haloferacaceae</taxon>
        <taxon>Halorubrum</taxon>
    </lineage>
</organism>
<dbReference type="PANTHER" id="PTHR36460">
    <property type="entry name" value="UPF0132 DOMAIN PROTEIN (AFU_ORTHOLOGUE AFUA_3G10255)"/>
    <property type="match status" value="1"/>
</dbReference>
<evidence type="ECO:0000256" key="5">
    <source>
        <dbReference type="SAM" id="Phobius"/>
    </source>
</evidence>
<keyword evidence="2 5" id="KW-0812">Transmembrane</keyword>
<gene>
    <name evidence="6" type="ORF">ACFQEU_09800</name>
</gene>
<dbReference type="AlphaFoldDB" id="A0ABD5SB10"/>
<evidence type="ECO:0000313" key="6">
    <source>
        <dbReference type="EMBL" id="MFC6753751.1"/>
    </source>
</evidence>
<sequence length="129" mass="13488">MSRSAADVDAGDEATTTLGLPANLAGAMSYSLTFVTGLAFYLLEEDEFVRFHAAQSTITFGGLFSVSLLFSLLEPFVAAVSGTVAAVLSVIAFVVAVVAVGLWIGLMFSAYRGRRTAVPVVGRVVDGYI</sequence>
<comment type="caution">
    <text evidence="6">The sequence shown here is derived from an EMBL/GenBank/DDBJ whole genome shotgun (WGS) entry which is preliminary data.</text>
</comment>
<feature type="transmembrane region" description="Helical" evidence="5">
    <location>
        <begin position="85"/>
        <end position="106"/>
    </location>
</feature>
<dbReference type="EMBL" id="JBHSWW010000137">
    <property type="protein sequence ID" value="MFC6753751.1"/>
    <property type="molecule type" value="Genomic_DNA"/>
</dbReference>
<protein>
    <submittedName>
        <fullName evidence="6">DUF4870 domain-containing protein</fullName>
    </submittedName>
</protein>
<evidence type="ECO:0000313" key="7">
    <source>
        <dbReference type="Proteomes" id="UP001596442"/>
    </source>
</evidence>
<dbReference type="RefSeq" id="WP_379781639.1">
    <property type="nucleotide sequence ID" value="NZ_JBHSWW010000137.1"/>
</dbReference>
<dbReference type="PANTHER" id="PTHR36460:SF1">
    <property type="entry name" value="UPF0132 DOMAIN PROTEIN (AFU_ORTHOLOGUE AFUA_3G10255)"/>
    <property type="match status" value="1"/>
</dbReference>
<keyword evidence="7" id="KW-1185">Reference proteome</keyword>
<dbReference type="GO" id="GO:0016020">
    <property type="term" value="C:membrane"/>
    <property type="evidence" value="ECO:0007669"/>
    <property type="project" value="UniProtKB-SubCell"/>
</dbReference>
<proteinExistence type="predicted"/>
<comment type="subcellular location">
    <subcellularLocation>
        <location evidence="1">Membrane</location>
        <topology evidence="1">Multi-pass membrane protein</topology>
    </subcellularLocation>
</comment>
<keyword evidence="4 5" id="KW-0472">Membrane</keyword>
<evidence type="ECO:0000256" key="3">
    <source>
        <dbReference type="ARBA" id="ARBA00022989"/>
    </source>
</evidence>
<evidence type="ECO:0000256" key="1">
    <source>
        <dbReference type="ARBA" id="ARBA00004141"/>
    </source>
</evidence>
<reference evidence="6 7" key="1">
    <citation type="journal article" date="2019" name="Int. J. Syst. Evol. Microbiol.">
        <title>The Global Catalogue of Microorganisms (GCM) 10K type strain sequencing project: providing services to taxonomists for standard genome sequencing and annotation.</title>
        <authorList>
            <consortium name="The Broad Institute Genomics Platform"/>
            <consortium name="The Broad Institute Genome Sequencing Center for Infectious Disease"/>
            <person name="Wu L."/>
            <person name="Ma J."/>
        </authorList>
    </citation>
    <scope>NUCLEOTIDE SEQUENCE [LARGE SCALE GENOMIC DNA]</scope>
    <source>
        <strain evidence="6 7">CGMCC 1.3239</strain>
    </source>
</reference>
<keyword evidence="3 5" id="KW-1133">Transmembrane helix</keyword>
<feature type="transmembrane region" description="Helical" evidence="5">
    <location>
        <begin position="20"/>
        <end position="43"/>
    </location>
</feature>
<dbReference type="Proteomes" id="UP001596442">
    <property type="component" value="Unassembled WGS sequence"/>
</dbReference>